<feature type="repeat" description="ANK" evidence="3">
    <location>
        <begin position="168"/>
        <end position="200"/>
    </location>
</feature>
<feature type="repeat" description="ANK" evidence="3">
    <location>
        <begin position="234"/>
        <end position="266"/>
    </location>
</feature>
<dbReference type="EMBL" id="JAWCUI010000156">
    <property type="protein sequence ID" value="KAL1887038.1"/>
    <property type="molecule type" value="Genomic_DNA"/>
</dbReference>
<evidence type="ECO:0000313" key="4">
    <source>
        <dbReference type="EMBL" id="KAL1887038.1"/>
    </source>
</evidence>
<keyword evidence="5" id="KW-1185">Reference proteome</keyword>
<evidence type="ECO:0000256" key="1">
    <source>
        <dbReference type="ARBA" id="ARBA00022737"/>
    </source>
</evidence>
<protein>
    <recommendedName>
        <fullName evidence="6">Ankyrin repeat protein</fullName>
    </recommendedName>
</protein>
<dbReference type="InterPro" id="IPR036770">
    <property type="entry name" value="Ankyrin_rpt-contain_sf"/>
</dbReference>
<dbReference type="PROSITE" id="PS50297">
    <property type="entry name" value="ANK_REP_REGION"/>
    <property type="match status" value="2"/>
</dbReference>
<evidence type="ECO:0000256" key="3">
    <source>
        <dbReference type="PROSITE-ProRule" id="PRU00023"/>
    </source>
</evidence>
<dbReference type="Proteomes" id="UP001583186">
    <property type="component" value="Unassembled WGS sequence"/>
</dbReference>
<dbReference type="SMART" id="SM00248">
    <property type="entry name" value="ANK"/>
    <property type="match status" value="7"/>
</dbReference>
<feature type="repeat" description="ANK" evidence="3">
    <location>
        <begin position="35"/>
        <end position="67"/>
    </location>
</feature>
<evidence type="ECO:0008006" key="6">
    <source>
        <dbReference type="Google" id="ProtNLM"/>
    </source>
</evidence>
<dbReference type="InterPro" id="IPR002110">
    <property type="entry name" value="Ankyrin_rpt"/>
</dbReference>
<dbReference type="PROSITE" id="PS50088">
    <property type="entry name" value="ANK_REPEAT"/>
    <property type="match status" value="3"/>
</dbReference>
<gene>
    <name evidence="4" type="ORF">Sste5346_010469</name>
</gene>
<dbReference type="Pfam" id="PF12796">
    <property type="entry name" value="Ank_2"/>
    <property type="match status" value="3"/>
</dbReference>
<proteinExistence type="predicted"/>
<reference evidence="4 5" key="1">
    <citation type="journal article" date="2024" name="IMA Fungus">
        <title>IMA Genome - F19 : A genome assembly and annotation guide to empower mycologists, including annotated draft genome sequences of Ceratocystis pirilliformis, Diaporthe australafricana, Fusarium ophioides, Paecilomyces lecythidis, and Sporothrix stenoceras.</title>
        <authorList>
            <person name="Aylward J."/>
            <person name="Wilson A.M."/>
            <person name="Visagie C.M."/>
            <person name="Spraker J."/>
            <person name="Barnes I."/>
            <person name="Buitendag C."/>
            <person name="Ceriani C."/>
            <person name="Del Mar Angel L."/>
            <person name="du Plessis D."/>
            <person name="Fuchs T."/>
            <person name="Gasser K."/>
            <person name="Kramer D."/>
            <person name="Li W."/>
            <person name="Munsamy K."/>
            <person name="Piso A."/>
            <person name="Price J.L."/>
            <person name="Sonnekus B."/>
            <person name="Thomas C."/>
            <person name="van der Nest A."/>
            <person name="van Dijk A."/>
            <person name="van Heerden A."/>
            <person name="van Vuuren N."/>
            <person name="Yilmaz N."/>
            <person name="Duong T.A."/>
            <person name="van der Merwe N.A."/>
            <person name="Wingfield M.J."/>
            <person name="Wingfield B.D."/>
        </authorList>
    </citation>
    <scope>NUCLEOTIDE SEQUENCE [LARGE SCALE GENOMIC DNA]</scope>
    <source>
        <strain evidence="4 5">CMW 5346</strain>
    </source>
</reference>
<evidence type="ECO:0000313" key="5">
    <source>
        <dbReference type="Proteomes" id="UP001583186"/>
    </source>
</evidence>
<keyword evidence="1" id="KW-0677">Repeat</keyword>
<dbReference type="SUPFAM" id="SSF48403">
    <property type="entry name" value="Ankyrin repeat"/>
    <property type="match status" value="1"/>
</dbReference>
<dbReference type="Gene3D" id="1.25.40.20">
    <property type="entry name" value="Ankyrin repeat-containing domain"/>
    <property type="match status" value="1"/>
</dbReference>
<dbReference type="InterPro" id="IPR051165">
    <property type="entry name" value="Multifunctional_ANK_Repeat"/>
</dbReference>
<name>A0ABR3YGU6_9PEZI</name>
<comment type="caution">
    <text evidence="4">The sequence shown here is derived from an EMBL/GenBank/DDBJ whole genome shotgun (WGS) entry which is preliminary data.</text>
</comment>
<dbReference type="PANTHER" id="PTHR24123:SF33">
    <property type="entry name" value="PROTEIN HOS4"/>
    <property type="match status" value="1"/>
</dbReference>
<accession>A0ABR3YGU6</accession>
<sequence>MLKTLLHWAIDYDWDISKLDLGDYSSNELNAQDRDGLTAVHIAIVNRNLPALKHLVASGASYMITDKNGMSPVHIAAEQGYGAGINFFIEMPEREFGRTKTGASLLHLLALWSDGDILGRFVRIKQAKLDVVDKQRHTALHYAAMVDNALAAKQLVALGCKLERRNASGMTPLHEAIRSGGVDTVKLLLKKGANTRATDGFDQSCLHLGLRYGHDDATAHFLAMEFDVNYADRFRITPLHRACIRGKVEYIRKLRQHGAKWNPHDKYGRSPIDLAVQHGKFAAVEEMILWLESEDASHHLLDNALTLACELQLKAIEQLLEQSGAEVDRTKIKEKWLYLPGPVRGPNRWPLVRYDDSRPEANVSGKGI</sequence>
<dbReference type="PANTHER" id="PTHR24123">
    <property type="entry name" value="ANKYRIN REPEAT-CONTAINING"/>
    <property type="match status" value="1"/>
</dbReference>
<organism evidence="4 5">
    <name type="scientific">Sporothrix stenoceras</name>
    <dbReference type="NCBI Taxonomy" id="5173"/>
    <lineage>
        <taxon>Eukaryota</taxon>
        <taxon>Fungi</taxon>
        <taxon>Dikarya</taxon>
        <taxon>Ascomycota</taxon>
        <taxon>Pezizomycotina</taxon>
        <taxon>Sordariomycetes</taxon>
        <taxon>Sordariomycetidae</taxon>
        <taxon>Ophiostomatales</taxon>
        <taxon>Ophiostomataceae</taxon>
        <taxon>Sporothrix</taxon>
    </lineage>
</organism>
<evidence type="ECO:0000256" key="2">
    <source>
        <dbReference type="ARBA" id="ARBA00023043"/>
    </source>
</evidence>
<keyword evidence="2 3" id="KW-0040">ANK repeat</keyword>